<evidence type="ECO:0000256" key="1">
    <source>
        <dbReference type="SAM" id="MobiDB-lite"/>
    </source>
</evidence>
<gene>
    <name evidence="2" type="ORF">E2C01_001254</name>
</gene>
<feature type="compositionally biased region" description="Polar residues" evidence="1">
    <location>
        <begin position="1"/>
        <end position="20"/>
    </location>
</feature>
<evidence type="ECO:0000313" key="3">
    <source>
        <dbReference type="Proteomes" id="UP000324222"/>
    </source>
</evidence>
<proteinExistence type="predicted"/>
<dbReference type="AlphaFoldDB" id="A0A5B7CIU8"/>
<keyword evidence="3" id="KW-1185">Reference proteome</keyword>
<organism evidence="2 3">
    <name type="scientific">Portunus trituberculatus</name>
    <name type="common">Swimming crab</name>
    <name type="synonym">Neptunus trituberculatus</name>
    <dbReference type="NCBI Taxonomy" id="210409"/>
    <lineage>
        <taxon>Eukaryota</taxon>
        <taxon>Metazoa</taxon>
        <taxon>Ecdysozoa</taxon>
        <taxon>Arthropoda</taxon>
        <taxon>Crustacea</taxon>
        <taxon>Multicrustacea</taxon>
        <taxon>Malacostraca</taxon>
        <taxon>Eumalacostraca</taxon>
        <taxon>Eucarida</taxon>
        <taxon>Decapoda</taxon>
        <taxon>Pleocyemata</taxon>
        <taxon>Brachyura</taxon>
        <taxon>Eubrachyura</taxon>
        <taxon>Portunoidea</taxon>
        <taxon>Portunidae</taxon>
        <taxon>Portuninae</taxon>
        <taxon>Portunus</taxon>
    </lineage>
</organism>
<protein>
    <submittedName>
        <fullName evidence="2">Uncharacterized protein</fullName>
    </submittedName>
</protein>
<sequence length="59" mass="6485">MVQYFPTATRTGVSSRSSHASPPLTNPPASIASPLCRPVIRYQNRTMVAAEKERPELCL</sequence>
<evidence type="ECO:0000313" key="2">
    <source>
        <dbReference type="EMBL" id="MPC08661.1"/>
    </source>
</evidence>
<comment type="caution">
    <text evidence="2">The sequence shown here is derived from an EMBL/GenBank/DDBJ whole genome shotgun (WGS) entry which is preliminary data.</text>
</comment>
<dbReference type="EMBL" id="VSRR010000039">
    <property type="protein sequence ID" value="MPC08661.1"/>
    <property type="molecule type" value="Genomic_DNA"/>
</dbReference>
<dbReference type="Proteomes" id="UP000324222">
    <property type="component" value="Unassembled WGS sequence"/>
</dbReference>
<reference evidence="2 3" key="1">
    <citation type="submission" date="2019-05" db="EMBL/GenBank/DDBJ databases">
        <title>Another draft genome of Portunus trituberculatus and its Hox gene families provides insights of decapod evolution.</title>
        <authorList>
            <person name="Jeong J.-H."/>
            <person name="Song I."/>
            <person name="Kim S."/>
            <person name="Choi T."/>
            <person name="Kim D."/>
            <person name="Ryu S."/>
            <person name="Kim W."/>
        </authorList>
    </citation>
    <scope>NUCLEOTIDE SEQUENCE [LARGE SCALE GENOMIC DNA]</scope>
    <source>
        <tissue evidence="2">Muscle</tissue>
    </source>
</reference>
<feature type="region of interest" description="Disordered" evidence="1">
    <location>
        <begin position="1"/>
        <end position="31"/>
    </location>
</feature>
<name>A0A5B7CIU8_PORTR</name>
<accession>A0A5B7CIU8</accession>